<dbReference type="InterPro" id="IPR000600">
    <property type="entry name" value="ROK"/>
</dbReference>
<sequence>MLEVNASAILTRLRSAGRASVSALAKDAGLSRQAVSRSLAVLEAMGLIEMSAPDRAAAAAGRPPQMVRFRAEAGHVLGLDVQPGHVRGVVADLAGTVTTEATGPLRRDGAAALAGSLAAAVRDLLDRAGLDPSDVWHVSASAPGIVNPVTGHVALSVSMPEAVGDAILAGVRAAVDAPLYVDNDIKLATRGERWRGAPHVEDSLVFIDWGERIGAGIELRGELYRGASNDAGDLGYLDLLAPQSEAGGDGDLGPFERWAGTRELLRLAGAGTIAELTATPAGLAAIQTVARRFAKGIAAIRALLDPEVIVIGGDIAQLGPVLLDALVDALRAEKLNQPRLEISTLGADAIVQGAIRHSLSWVERERFDASAIRKET</sequence>
<keyword evidence="4" id="KW-1185">Reference proteome</keyword>
<accession>A0A6V8KJH4</accession>
<evidence type="ECO:0000313" key="3">
    <source>
        <dbReference type="EMBL" id="GFJ82598.1"/>
    </source>
</evidence>
<evidence type="ECO:0000313" key="4">
    <source>
        <dbReference type="Proteomes" id="UP000482800"/>
    </source>
</evidence>
<dbReference type="AlphaFoldDB" id="A0A6V8KJH4"/>
<dbReference type="Pfam" id="PF00480">
    <property type="entry name" value="ROK"/>
    <property type="match status" value="1"/>
</dbReference>
<dbReference type="Gene3D" id="3.30.420.40">
    <property type="match status" value="2"/>
</dbReference>
<dbReference type="EMBL" id="BLPF01000002">
    <property type="protein sequence ID" value="GFJ82598.1"/>
    <property type="molecule type" value="Genomic_DNA"/>
</dbReference>
<protein>
    <submittedName>
        <fullName evidence="3">Transcriptional regulator</fullName>
    </submittedName>
</protein>
<dbReference type="Proteomes" id="UP000482800">
    <property type="component" value="Unassembled WGS sequence"/>
</dbReference>
<dbReference type="Pfam" id="PF12802">
    <property type="entry name" value="MarR_2"/>
    <property type="match status" value="1"/>
</dbReference>
<dbReference type="CDD" id="cd00090">
    <property type="entry name" value="HTH_ARSR"/>
    <property type="match status" value="1"/>
</dbReference>
<evidence type="ECO:0000256" key="1">
    <source>
        <dbReference type="ARBA" id="ARBA00006479"/>
    </source>
</evidence>
<gene>
    <name evidence="3" type="ORF">Phou_067780</name>
</gene>
<dbReference type="PANTHER" id="PTHR18964:SF149">
    <property type="entry name" value="BIFUNCTIONAL UDP-N-ACETYLGLUCOSAMINE 2-EPIMERASE_N-ACETYLMANNOSAMINE KINASE"/>
    <property type="match status" value="1"/>
</dbReference>
<organism evidence="3 4">
    <name type="scientific">Phytohabitans houttuyneae</name>
    <dbReference type="NCBI Taxonomy" id="1076126"/>
    <lineage>
        <taxon>Bacteria</taxon>
        <taxon>Bacillati</taxon>
        <taxon>Actinomycetota</taxon>
        <taxon>Actinomycetes</taxon>
        <taxon>Micromonosporales</taxon>
        <taxon>Micromonosporaceae</taxon>
    </lineage>
</organism>
<feature type="domain" description="HTH marR-type" evidence="2">
    <location>
        <begin position="6"/>
        <end position="55"/>
    </location>
</feature>
<dbReference type="InterPro" id="IPR011991">
    <property type="entry name" value="ArsR-like_HTH"/>
</dbReference>
<dbReference type="InterPro" id="IPR000835">
    <property type="entry name" value="HTH_MarR-typ"/>
</dbReference>
<dbReference type="InterPro" id="IPR043129">
    <property type="entry name" value="ATPase_NBD"/>
</dbReference>
<dbReference type="InterPro" id="IPR036390">
    <property type="entry name" value="WH_DNA-bd_sf"/>
</dbReference>
<dbReference type="Gene3D" id="1.10.10.10">
    <property type="entry name" value="Winged helix-like DNA-binding domain superfamily/Winged helix DNA-binding domain"/>
    <property type="match status" value="1"/>
</dbReference>
<evidence type="ECO:0000259" key="2">
    <source>
        <dbReference type="Pfam" id="PF12802"/>
    </source>
</evidence>
<proteinExistence type="inferred from homology"/>
<name>A0A6V8KJH4_9ACTN</name>
<dbReference type="InterPro" id="IPR036388">
    <property type="entry name" value="WH-like_DNA-bd_sf"/>
</dbReference>
<comment type="caution">
    <text evidence="3">The sequence shown here is derived from an EMBL/GenBank/DDBJ whole genome shotgun (WGS) entry which is preliminary data.</text>
</comment>
<reference evidence="3 4" key="2">
    <citation type="submission" date="2020-03" db="EMBL/GenBank/DDBJ databases">
        <authorList>
            <person name="Ichikawa N."/>
            <person name="Kimura A."/>
            <person name="Kitahashi Y."/>
            <person name="Uohara A."/>
        </authorList>
    </citation>
    <scope>NUCLEOTIDE SEQUENCE [LARGE SCALE GENOMIC DNA]</scope>
    <source>
        <strain evidence="3 4">NBRC 108639</strain>
    </source>
</reference>
<dbReference type="SUPFAM" id="SSF46785">
    <property type="entry name" value="Winged helix' DNA-binding domain"/>
    <property type="match status" value="1"/>
</dbReference>
<dbReference type="GO" id="GO:0003700">
    <property type="term" value="F:DNA-binding transcription factor activity"/>
    <property type="evidence" value="ECO:0007669"/>
    <property type="project" value="InterPro"/>
</dbReference>
<dbReference type="PANTHER" id="PTHR18964">
    <property type="entry name" value="ROK (REPRESSOR, ORF, KINASE) FAMILY"/>
    <property type="match status" value="1"/>
</dbReference>
<reference evidence="3 4" key="1">
    <citation type="submission" date="2020-03" db="EMBL/GenBank/DDBJ databases">
        <title>Whole genome shotgun sequence of Phytohabitans houttuyneae NBRC 108639.</title>
        <authorList>
            <person name="Komaki H."/>
            <person name="Tamura T."/>
        </authorList>
    </citation>
    <scope>NUCLEOTIDE SEQUENCE [LARGE SCALE GENOMIC DNA]</scope>
    <source>
        <strain evidence="3 4">NBRC 108639</strain>
    </source>
</reference>
<dbReference type="SUPFAM" id="SSF53067">
    <property type="entry name" value="Actin-like ATPase domain"/>
    <property type="match status" value="1"/>
</dbReference>
<comment type="similarity">
    <text evidence="1">Belongs to the ROK (NagC/XylR) family.</text>
</comment>